<dbReference type="GO" id="GO:0008610">
    <property type="term" value="P:lipid biosynthetic process"/>
    <property type="evidence" value="ECO:0007669"/>
    <property type="project" value="UniProtKB-ARBA"/>
</dbReference>
<protein>
    <recommendedName>
        <fullName evidence="1">Condensation domain-containing protein</fullName>
    </recommendedName>
</protein>
<evidence type="ECO:0000313" key="2">
    <source>
        <dbReference type="EMBL" id="NEB67701.1"/>
    </source>
</evidence>
<comment type="caution">
    <text evidence="2">The sequence shown here is derived from an EMBL/GenBank/DDBJ whole genome shotgun (WGS) entry which is preliminary data.</text>
</comment>
<dbReference type="GO" id="GO:0003824">
    <property type="term" value="F:catalytic activity"/>
    <property type="evidence" value="ECO:0007669"/>
    <property type="project" value="InterPro"/>
</dbReference>
<feature type="non-terminal residue" evidence="2">
    <location>
        <position position="1"/>
    </location>
</feature>
<organism evidence="2 3">
    <name type="scientific">Streptomyces microflavus</name>
    <name type="common">Streptomyces lipmanii</name>
    <dbReference type="NCBI Taxonomy" id="1919"/>
    <lineage>
        <taxon>Bacteria</taxon>
        <taxon>Bacillati</taxon>
        <taxon>Actinomycetota</taxon>
        <taxon>Actinomycetes</taxon>
        <taxon>Kitasatosporales</taxon>
        <taxon>Streptomycetaceae</taxon>
        <taxon>Streptomyces</taxon>
    </lineage>
</organism>
<evidence type="ECO:0000313" key="3">
    <source>
        <dbReference type="Proteomes" id="UP000471648"/>
    </source>
</evidence>
<evidence type="ECO:0000259" key="1">
    <source>
        <dbReference type="Pfam" id="PF00668"/>
    </source>
</evidence>
<sequence>HQDVPFSRLIEELAPDRDTSRTPLVQALVALQNAPGSTFDLPGLRVAEQPIPREAAQFELSLHFQQTGDGALAAVA</sequence>
<accession>A0A6N9VCH5</accession>
<dbReference type="Pfam" id="PF00668">
    <property type="entry name" value="Condensation"/>
    <property type="match status" value="1"/>
</dbReference>
<feature type="domain" description="Condensation" evidence="1">
    <location>
        <begin position="1"/>
        <end position="69"/>
    </location>
</feature>
<feature type="non-terminal residue" evidence="2">
    <location>
        <position position="76"/>
    </location>
</feature>
<dbReference type="InterPro" id="IPR001242">
    <property type="entry name" value="Condensation_dom"/>
</dbReference>
<dbReference type="Gene3D" id="3.30.559.30">
    <property type="entry name" value="Nonribosomal peptide synthetase, condensation domain"/>
    <property type="match status" value="1"/>
</dbReference>
<dbReference type="EMBL" id="JAAGME010000464">
    <property type="protein sequence ID" value="NEB67701.1"/>
    <property type="molecule type" value="Genomic_DNA"/>
</dbReference>
<proteinExistence type="predicted"/>
<name>A0A6N9VCH5_STRMI</name>
<dbReference type="InterPro" id="IPR023213">
    <property type="entry name" value="CAT-like_dom_sf"/>
</dbReference>
<gene>
    <name evidence="2" type="ORF">G3I39_11685</name>
</gene>
<dbReference type="AlphaFoldDB" id="A0A6N9VCH5"/>
<dbReference type="Gene3D" id="3.30.559.10">
    <property type="entry name" value="Chloramphenicol acetyltransferase-like domain"/>
    <property type="match status" value="1"/>
</dbReference>
<dbReference type="SUPFAM" id="SSF52777">
    <property type="entry name" value="CoA-dependent acyltransferases"/>
    <property type="match status" value="1"/>
</dbReference>
<reference evidence="2 3" key="1">
    <citation type="submission" date="2020-01" db="EMBL/GenBank/DDBJ databases">
        <title>Insect and environment-associated Actinomycetes.</title>
        <authorList>
            <person name="Currrie C."/>
            <person name="Chevrette M."/>
            <person name="Carlson C."/>
            <person name="Stubbendieck R."/>
            <person name="Wendt-Pienkowski E."/>
        </authorList>
    </citation>
    <scope>NUCLEOTIDE SEQUENCE [LARGE SCALE GENOMIC DNA]</scope>
    <source>
        <strain evidence="2 3">SID14438</strain>
    </source>
</reference>
<dbReference type="Proteomes" id="UP000471648">
    <property type="component" value="Unassembled WGS sequence"/>
</dbReference>